<dbReference type="GO" id="GO:0009103">
    <property type="term" value="P:lipopolysaccharide biosynthetic process"/>
    <property type="evidence" value="ECO:0007669"/>
    <property type="project" value="TreeGrafter"/>
</dbReference>
<dbReference type="Gene3D" id="3.40.50.1110">
    <property type="entry name" value="SGNH hydrolase"/>
    <property type="match status" value="1"/>
</dbReference>
<feature type="transmembrane region" description="Helical" evidence="8">
    <location>
        <begin position="321"/>
        <end position="340"/>
    </location>
</feature>
<evidence type="ECO:0000259" key="10">
    <source>
        <dbReference type="Pfam" id="PF19040"/>
    </source>
</evidence>
<feature type="transmembrane region" description="Helical" evidence="8">
    <location>
        <begin position="79"/>
        <end position="99"/>
    </location>
</feature>
<dbReference type="GO" id="GO:0016788">
    <property type="term" value="F:hydrolase activity, acting on ester bonds"/>
    <property type="evidence" value="ECO:0007669"/>
    <property type="project" value="UniProtKB-ARBA"/>
</dbReference>
<keyword evidence="2" id="KW-1003">Cell membrane</keyword>
<evidence type="ECO:0000256" key="5">
    <source>
        <dbReference type="ARBA" id="ARBA00022989"/>
    </source>
</evidence>
<dbReference type="InterPro" id="IPR043968">
    <property type="entry name" value="SGNH"/>
</dbReference>
<evidence type="ECO:0000256" key="2">
    <source>
        <dbReference type="ARBA" id="ARBA00022475"/>
    </source>
</evidence>
<reference evidence="11" key="1">
    <citation type="submission" date="2024-07" db="EMBL/GenBank/DDBJ databases">
        <title>Complete genome sequence of Verrucomicrobiaceae bacterium NT6N.</title>
        <authorList>
            <person name="Huang C."/>
            <person name="Takami H."/>
            <person name="Hamasaki K."/>
        </authorList>
    </citation>
    <scope>NUCLEOTIDE SEQUENCE</scope>
    <source>
        <strain evidence="11">NT6N</strain>
    </source>
</reference>
<dbReference type="AlphaFoldDB" id="A0AAT9FQG9"/>
<dbReference type="Pfam" id="PF01757">
    <property type="entry name" value="Acyl_transf_3"/>
    <property type="match status" value="1"/>
</dbReference>
<evidence type="ECO:0000256" key="1">
    <source>
        <dbReference type="ARBA" id="ARBA00004651"/>
    </source>
</evidence>
<dbReference type="EMBL" id="AP026866">
    <property type="protein sequence ID" value="BDS08241.1"/>
    <property type="molecule type" value="Genomic_DNA"/>
</dbReference>
<keyword evidence="3" id="KW-0808">Transferase</keyword>
<evidence type="ECO:0000256" key="3">
    <source>
        <dbReference type="ARBA" id="ARBA00022679"/>
    </source>
</evidence>
<evidence type="ECO:0000256" key="8">
    <source>
        <dbReference type="SAM" id="Phobius"/>
    </source>
</evidence>
<dbReference type="GO" id="GO:0016747">
    <property type="term" value="F:acyltransferase activity, transferring groups other than amino-acyl groups"/>
    <property type="evidence" value="ECO:0007669"/>
    <property type="project" value="InterPro"/>
</dbReference>
<feature type="transmembrane region" description="Helical" evidence="8">
    <location>
        <begin position="282"/>
        <end position="301"/>
    </location>
</feature>
<dbReference type="GO" id="GO:0005886">
    <property type="term" value="C:plasma membrane"/>
    <property type="evidence" value="ECO:0007669"/>
    <property type="project" value="UniProtKB-SubCell"/>
</dbReference>
<comment type="subcellular location">
    <subcellularLocation>
        <location evidence="1">Cell membrane</location>
        <topology evidence="1">Multi-pass membrane protein</topology>
    </subcellularLocation>
</comment>
<dbReference type="PANTHER" id="PTHR23028:SF53">
    <property type="entry name" value="ACYL_TRANSF_3 DOMAIN-CONTAINING PROTEIN"/>
    <property type="match status" value="1"/>
</dbReference>
<keyword evidence="6 8" id="KW-0472">Membrane</keyword>
<keyword evidence="4 8" id="KW-0812">Transmembrane</keyword>
<dbReference type="InterPro" id="IPR002656">
    <property type="entry name" value="Acyl_transf_3_dom"/>
</dbReference>
<sequence>MTTNKSPSLSYRPDIDGLRCIAVVPVLLFHAGLGFTGGYVGVDIFFVISGFLITSIIAKDIREQKFSMLHFWERRIRRIIPAAAVVVFCTLVAGAFILLPQQFIDLGSSAAAQTMMAANFYFWDQSGYFAPSAEFAPLLHTWSLAVEEQFYFILPLLLVFAMGRKRTSSGTAIKLLGTIFVLSFLWSIHSTRTTPDSAFFLLPARAWELLTGSLLALAGTSRTCGPRLNEILSAIGIGLIGFAVFYYDHATPFPGLAAVPPCLGTALLLFSNQNKPTFCGRILALPPLVFIGKISYSLYLWHWPLLVYARHLAIDETSLTVRISMVVISIVLATLTWKFVENPFRGKSTLKNRNQVFSFFFVTTACLLLMASVVISTNGFPSRLSQQAQTYAKAGQEELPIQQTRAVTKEGTLPTVNPADNGTPVLPVLVWSDSHGRVLAPMFRKLCDQHQVNIYIATRDSHVPLLDVSLEPMLKNAAEYNDAVFKFIQENKIRTVVLVSRWRAYIEETPNHALMRQRGATEEDDSSAKDVFQSHMASTVARLREAGVEVWIMKQVPYHDRHPHESLARAVMLDRDIATLGSTIAEHKKRQAFVNSVIDAQASEQVHIIDPLPVFEMENQHYRLQKDGKSLYRDDDHLSDYGSTLLAPIFEPMFKSIVEQHRPRH</sequence>
<feature type="transmembrane region" description="Helical" evidence="8">
    <location>
        <begin position="356"/>
        <end position="375"/>
    </location>
</feature>
<feature type="transmembrane region" description="Helical" evidence="8">
    <location>
        <begin position="231"/>
        <end position="247"/>
    </location>
</feature>
<feature type="domain" description="SGNH" evidence="10">
    <location>
        <begin position="427"/>
        <end position="652"/>
    </location>
</feature>
<dbReference type="SUPFAM" id="SSF52266">
    <property type="entry name" value="SGNH hydrolase"/>
    <property type="match status" value="1"/>
</dbReference>
<name>A0AAT9FQG9_9BACT</name>
<keyword evidence="7" id="KW-0012">Acyltransferase</keyword>
<proteinExistence type="predicted"/>
<evidence type="ECO:0000313" key="11">
    <source>
        <dbReference type="EMBL" id="BDS08241.1"/>
    </source>
</evidence>
<dbReference type="InterPro" id="IPR050879">
    <property type="entry name" value="Acyltransferase_3"/>
</dbReference>
<protein>
    <submittedName>
        <fullName evidence="11">O-antigen acetylase</fullName>
    </submittedName>
</protein>
<feature type="transmembrane region" description="Helical" evidence="8">
    <location>
        <begin position="139"/>
        <end position="160"/>
    </location>
</feature>
<organism evidence="11">
    <name type="scientific">Oceaniferula spumae</name>
    <dbReference type="NCBI Taxonomy" id="2979115"/>
    <lineage>
        <taxon>Bacteria</taxon>
        <taxon>Pseudomonadati</taxon>
        <taxon>Verrucomicrobiota</taxon>
        <taxon>Verrucomicrobiia</taxon>
        <taxon>Verrucomicrobiales</taxon>
        <taxon>Verrucomicrobiaceae</taxon>
        <taxon>Oceaniferula</taxon>
    </lineage>
</organism>
<gene>
    <name evidence="11" type="ORF">NT6N_32810</name>
</gene>
<dbReference type="InterPro" id="IPR036514">
    <property type="entry name" value="SGNH_hydro_sf"/>
</dbReference>
<feature type="transmembrane region" description="Helical" evidence="8">
    <location>
        <begin position="253"/>
        <end position="270"/>
    </location>
</feature>
<evidence type="ECO:0000256" key="4">
    <source>
        <dbReference type="ARBA" id="ARBA00022692"/>
    </source>
</evidence>
<feature type="domain" description="Acyltransferase 3" evidence="9">
    <location>
        <begin position="14"/>
        <end position="337"/>
    </location>
</feature>
<accession>A0AAT9FQG9</accession>
<feature type="transmembrane region" description="Helical" evidence="8">
    <location>
        <begin position="39"/>
        <end position="58"/>
    </location>
</feature>
<dbReference type="Pfam" id="PF19040">
    <property type="entry name" value="SGNH"/>
    <property type="match status" value="1"/>
</dbReference>
<feature type="transmembrane region" description="Helical" evidence="8">
    <location>
        <begin position="200"/>
        <end position="219"/>
    </location>
</feature>
<evidence type="ECO:0000256" key="6">
    <source>
        <dbReference type="ARBA" id="ARBA00023136"/>
    </source>
</evidence>
<keyword evidence="5 8" id="KW-1133">Transmembrane helix</keyword>
<evidence type="ECO:0000259" key="9">
    <source>
        <dbReference type="Pfam" id="PF01757"/>
    </source>
</evidence>
<evidence type="ECO:0000256" key="7">
    <source>
        <dbReference type="ARBA" id="ARBA00023315"/>
    </source>
</evidence>
<dbReference type="KEGG" id="osu:NT6N_32810"/>
<feature type="transmembrane region" description="Helical" evidence="8">
    <location>
        <begin position="172"/>
        <end position="188"/>
    </location>
</feature>
<dbReference type="PANTHER" id="PTHR23028">
    <property type="entry name" value="ACETYLTRANSFERASE"/>
    <property type="match status" value="1"/>
</dbReference>